<keyword evidence="5" id="KW-1185">Reference proteome</keyword>
<dbReference type="AlphaFoldDB" id="A0A1M6CFM6"/>
<gene>
    <name evidence="4" type="ORF">SAMN05421803_101688</name>
</gene>
<reference evidence="4 5" key="1">
    <citation type="submission" date="2016-11" db="EMBL/GenBank/DDBJ databases">
        <authorList>
            <person name="Jaros S."/>
            <person name="Januszkiewicz K."/>
            <person name="Wedrychowicz H."/>
        </authorList>
    </citation>
    <scope>NUCLEOTIDE SEQUENCE [LARGE SCALE GENOMIC DNA]</scope>
    <source>
        <strain evidence="4 5">CGMCC 4.5723</strain>
    </source>
</reference>
<sequence length="200" mass="20475">MPRPFLLVPVLTAALLAGLSGNAHAAPGSEPGAPLQDGGFESAQLPDGGGELSFQAGDGLGAWRVTDGEVALVRGTAQLPAAEGEQFVVLGESGGIEQTVATTPGQSYELSFAATARPDSSRTRRLEIAVNTSATGQDGVFQTRTVLAPQADGGDPGWRGGRVVFTAANEDTRIGFQDTTRDAPGPGVHLDDVRLVPRSG</sequence>
<keyword evidence="2" id="KW-0732">Signal</keyword>
<evidence type="ECO:0000259" key="3">
    <source>
        <dbReference type="Pfam" id="PF04862"/>
    </source>
</evidence>
<dbReference type="InterPro" id="IPR006946">
    <property type="entry name" value="DGR2-like_dom"/>
</dbReference>
<evidence type="ECO:0000256" key="2">
    <source>
        <dbReference type="SAM" id="SignalP"/>
    </source>
</evidence>
<feature type="domain" description="DUF642" evidence="3">
    <location>
        <begin position="34"/>
        <end position="183"/>
    </location>
</feature>
<protein>
    <recommendedName>
        <fullName evidence="3">DUF642 domain-containing protein</fullName>
    </recommendedName>
</protein>
<dbReference type="RefSeq" id="WP_073374731.1">
    <property type="nucleotide sequence ID" value="NZ_FQZK01000001.1"/>
</dbReference>
<feature type="chain" id="PRO_5012838870" description="DUF642 domain-containing protein" evidence="2">
    <location>
        <begin position="26"/>
        <end position="200"/>
    </location>
</feature>
<dbReference type="EMBL" id="FQZK01000001">
    <property type="protein sequence ID" value="SHI59723.1"/>
    <property type="molecule type" value="Genomic_DNA"/>
</dbReference>
<evidence type="ECO:0000313" key="4">
    <source>
        <dbReference type="EMBL" id="SHI59723.1"/>
    </source>
</evidence>
<name>A0A1M6CFM6_9ACTN</name>
<organism evidence="4 5">
    <name type="scientific">Nocardiopsis flavescens</name>
    <dbReference type="NCBI Taxonomy" id="758803"/>
    <lineage>
        <taxon>Bacteria</taxon>
        <taxon>Bacillati</taxon>
        <taxon>Actinomycetota</taxon>
        <taxon>Actinomycetes</taxon>
        <taxon>Streptosporangiales</taxon>
        <taxon>Nocardiopsidaceae</taxon>
        <taxon>Nocardiopsis</taxon>
    </lineage>
</organism>
<feature type="region of interest" description="Disordered" evidence="1">
    <location>
        <begin position="176"/>
        <end position="200"/>
    </location>
</feature>
<dbReference type="Gene3D" id="2.60.120.260">
    <property type="entry name" value="Galactose-binding domain-like"/>
    <property type="match status" value="1"/>
</dbReference>
<accession>A0A1M6CFM6</accession>
<dbReference type="Pfam" id="PF04862">
    <property type="entry name" value="DUF642"/>
    <property type="match status" value="1"/>
</dbReference>
<feature type="compositionally biased region" description="Basic and acidic residues" evidence="1">
    <location>
        <begin position="189"/>
        <end position="200"/>
    </location>
</feature>
<evidence type="ECO:0000313" key="5">
    <source>
        <dbReference type="Proteomes" id="UP000184452"/>
    </source>
</evidence>
<dbReference type="STRING" id="758803.SAMN05421803_101688"/>
<proteinExistence type="predicted"/>
<dbReference type="Proteomes" id="UP000184452">
    <property type="component" value="Unassembled WGS sequence"/>
</dbReference>
<evidence type="ECO:0000256" key="1">
    <source>
        <dbReference type="SAM" id="MobiDB-lite"/>
    </source>
</evidence>
<dbReference type="OrthoDB" id="3872034at2"/>
<feature type="signal peptide" evidence="2">
    <location>
        <begin position="1"/>
        <end position="25"/>
    </location>
</feature>